<organism evidence="5 6">
    <name type="scientific">Pseudorhodoferax soli</name>
    <dbReference type="NCBI Taxonomy" id="545864"/>
    <lineage>
        <taxon>Bacteria</taxon>
        <taxon>Pseudomonadati</taxon>
        <taxon>Pseudomonadota</taxon>
        <taxon>Betaproteobacteria</taxon>
        <taxon>Burkholderiales</taxon>
        <taxon>Comamonadaceae</taxon>
    </lineage>
</organism>
<reference evidence="5 6" key="1">
    <citation type="submission" date="2018-07" db="EMBL/GenBank/DDBJ databases">
        <title>Genomic Encyclopedia of Type Strains, Phase IV (KMG-IV): sequencing the most valuable type-strain genomes for metagenomic binning, comparative biology and taxonomic classification.</title>
        <authorList>
            <person name="Goeker M."/>
        </authorList>
    </citation>
    <scope>NUCLEOTIDE SEQUENCE [LARGE SCALE GENOMIC DNA]</scope>
    <source>
        <strain evidence="5 6">DSM 21634</strain>
    </source>
</reference>
<evidence type="ECO:0000256" key="3">
    <source>
        <dbReference type="SAM" id="SignalP"/>
    </source>
</evidence>
<dbReference type="InterPro" id="IPR037873">
    <property type="entry name" value="BamE-like"/>
</dbReference>
<dbReference type="Proteomes" id="UP000252884">
    <property type="component" value="Unassembled WGS sequence"/>
</dbReference>
<dbReference type="InterPro" id="IPR007450">
    <property type="entry name" value="BamE_dom"/>
</dbReference>
<evidence type="ECO:0000259" key="4">
    <source>
        <dbReference type="Pfam" id="PF04355"/>
    </source>
</evidence>
<keyword evidence="6" id="KW-1185">Reference proteome</keyword>
<evidence type="ECO:0000313" key="5">
    <source>
        <dbReference type="EMBL" id="RCW76270.1"/>
    </source>
</evidence>
<gene>
    <name evidence="5" type="ORF">DES41_101876</name>
</gene>
<dbReference type="OrthoDB" id="5297256at2"/>
<dbReference type="RefSeq" id="WP_114466204.1">
    <property type="nucleotide sequence ID" value="NZ_QPJK01000001.1"/>
</dbReference>
<evidence type="ECO:0000256" key="2">
    <source>
        <dbReference type="ARBA" id="ARBA00023136"/>
    </source>
</evidence>
<feature type="chain" id="PRO_5016720074" evidence="3">
    <location>
        <begin position="18"/>
        <end position="170"/>
    </location>
</feature>
<evidence type="ECO:0000256" key="1">
    <source>
        <dbReference type="ARBA" id="ARBA00022729"/>
    </source>
</evidence>
<sequence>MAARWNLVAQWAAAAFAGLVLLGCDPQRIDALEEGVATEADVRKQFGEPEKIWDAPGGGRTFEYNRQPAGHRNYMITIGPDGKMSALRQVLTPENFAKVQPGMMMEDVRKMLGKPMKITPYDLQREVVYDWRYLQAPNTSMVFSVVFNTDYRVLRTGSVLDPQAPENKVQ</sequence>
<dbReference type="EMBL" id="QPJK01000001">
    <property type="protein sequence ID" value="RCW76270.1"/>
    <property type="molecule type" value="Genomic_DNA"/>
</dbReference>
<dbReference type="Gene3D" id="3.30.1450.10">
    <property type="match status" value="1"/>
</dbReference>
<protein>
    <submittedName>
        <fullName evidence="5">Beta-barrel assembly machine subunit BamE</fullName>
    </submittedName>
</protein>
<feature type="signal peptide" evidence="3">
    <location>
        <begin position="1"/>
        <end position="17"/>
    </location>
</feature>
<name>A0A368Y7J9_9BURK</name>
<proteinExistence type="predicted"/>
<accession>A0A368Y7J9</accession>
<feature type="domain" description="Outer membrane protein assembly factor BamE" evidence="4">
    <location>
        <begin position="90"/>
        <end position="153"/>
    </location>
</feature>
<dbReference type="GO" id="GO:0019867">
    <property type="term" value="C:outer membrane"/>
    <property type="evidence" value="ECO:0007669"/>
    <property type="project" value="InterPro"/>
</dbReference>
<keyword evidence="1 3" id="KW-0732">Signal</keyword>
<evidence type="ECO:0000313" key="6">
    <source>
        <dbReference type="Proteomes" id="UP000252884"/>
    </source>
</evidence>
<keyword evidence="2" id="KW-0472">Membrane</keyword>
<dbReference type="PROSITE" id="PS51257">
    <property type="entry name" value="PROKAR_LIPOPROTEIN"/>
    <property type="match status" value="1"/>
</dbReference>
<comment type="caution">
    <text evidence="5">The sequence shown here is derived from an EMBL/GenBank/DDBJ whole genome shotgun (WGS) entry which is preliminary data.</text>
</comment>
<dbReference type="AlphaFoldDB" id="A0A368Y7J9"/>
<dbReference type="Pfam" id="PF04355">
    <property type="entry name" value="BamE"/>
    <property type="match status" value="1"/>
</dbReference>